<evidence type="ECO:0008006" key="3">
    <source>
        <dbReference type="Google" id="ProtNLM"/>
    </source>
</evidence>
<keyword evidence="2" id="KW-1185">Reference proteome</keyword>
<dbReference type="EMBL" id="JAAAJA010001676">
    <property type="protein sequence ID" value="KAG0247023.1"/>
    <property type="molecule type" value="Genomic_DNA"/>
</dbReference>
<dbReference type="Proteomes" id="UP000726737">
    <property type="component" value="Unassembled WGS sequence"/>
</dbReference>
<name>A0A9P6PKQ0_9FUNG</name>
<organism evidence="1 2">
    <name type="scientific">Mortierella polycephala</name>
    <dbReference type="NCBI Taxonomy" id="41804"/>
    <lineage>
        <taxon>Eukaryota</taxon>
        <taxon>Fungi</taxon>
        <taxon>Fungi incertae sedis</taxon>
        <taxon>Mucoromycota</taxon>
        <taxon>Mortierellomycotina</taxon>
        <taxon>Mortierellomycetes</taxon>
        <taxon>Mortierellales</taxon>
        <taxon>Mortierellaceae</taxon>
        <taxon>Mortierella</taxon>
    </lineage>
</organism>
<evidence type="ECO:0000313" key="2">
    <source>
        <dbReference type="Proteomes" id="UP000726737"/>
    </source>
</evidence>
<dbReference type="PANTHER" id="PTHR47718">
    <property type="entry name" value="OS01G0519700 PROTEIN"/>
    <property type="match status" value="1"/>
</dbReference>
<protein>
    <recommendedName>
        <fullName evidence="3">Protein FAR1-RELATED SEQUENCE</fullName>
    </recommendedName>
</protein>
<gene>
    <name evidence="1" type="ORF">BG011_002203</name>
</gene>
<proteinExistence type="predicted"/>
<reference evidence="1" key="1">
    <citation type="journal article" date="2020" name="Fungal Divers.">
        <title>Resolving the Mortierellaceae phylogeny through synthesis of multi-gene phylogenetics and phylogenomics.</title>
        <authorList>
            <person name="Vandepol N."/>
            <person name="Liber J."/>
            <person name="Desiro A."/>
            <person name="Na H."/>
            <person name="Kennedy M."/>
            <person name="Barry K."/>
            <person name="Grigoriev I.V."/>
            <person name="Miller A.N."/>
            <person name="O'Donnell K."/>
            <person name="Stajich J.E."/>
            <person name="Bonito G."/>
        </authorList>
    </citation>
    <scope>NUCLEOTIDE SEQUENCE</scope>
    <source>
        <strain evidence="1">KOD948</strain>
    </source>
</reference>
<dbReference type="OrthoDB" id="2348750at2759"/>
<comment type="caution">
    <text evidence="1">The sequence shown here is derived from an EMBL/GenBank/DDBJ whole genome shotgun (WGS) entry which is preliminary data.</text>
</comment>
<dbReference type="AlphaFoldDB" id="A0A9P6PKQ0"/>
<accession>A0A9P6PKQ0</accession>
<evidence type="ECO:0000313" key="1">
    <source>
        <dbReference type="EMBL" id="KAG0247023.1"/>
    </source>
</evidence>
<sequence>MEAACANVIGSTILLNCIWHLGHQNLNRNLHGALGKDWEAFISSFWATRNAITEHEFERKWSEKVVFFGNGKPKVQSYLERIFERREHWAWPWVGTRFTAGMQSTQRVEGVNAIIKKAVHSKTSLPSLFQSIERMVSDEARSSRYLHYKMDMVVDPPRTDFVKQMFSEVIEVNSRFLGIAAKNQMTMEMTRSVYYRSNLHVPEEAQIQQGNEIGVYDGYPFRKPDMDGCNEEIEKSSREDCLKVSLESMSAIVGSSRIECVLMQVDSRCKYHITLIPKRWYKEELQDMTDLESSSVPFLRAKTQKVHLDEGVTVDTPAASYMSDVKNAFPLAPTLSRDDQGLLSKKRRYGEISGLMKDLIRVVDSNPENFEMVKEAINQVIVKGKGDAGVQDPAYVKAK</sequence>
<feature type="non-terminal residue" evidence="1">
    <location>
        <position position="399"/>
    </location>
</feature>